<dbReference type="Proteomes" id="UP001172155">
    <property type="component" value="Unassembled WGS sequence"/>
</dbReference>
<reference evidence="2" key="1">
    <citation type="submission" date="2023-06" db="EMBL/GenBank/DDBJ databases">
        <title>Genome-scale phylogeny and comparative genomics of the fungal order Sordariales.</title>
        <authorList>
            <consortium name="Lawrence Berkeley National Laboratory"/>
            <person name="Hensen N."/>
            <person name="Bonometti L."/>
            <person name="Westerberg I."/>
            <person name="Brannstrom I.O."/>
            <person name="Guillou S."/>
            <person name="Cros-Aarteil S."/>
            <person name="Calhoun S."/>
            <person name="Haridas S."/>
            <person name="Kuo A."/>
            <person name="Mondo S."/>
            <person name="Pangilinan J."/>
            <person name="Riley R."/>
            <person name="LaButti K."/>
            <person name="Andreopoulos B."/>
            <person name="Lipzen A."/>
            <person name="Chen C."/>
            <person name="Yanf M."/>
            <person name="Daum C."/>
            <person name="Ng V."/>
            <person name="Clum A."/>
            <person name="Steindorff A."/>
            <person name="Ohm R."/>
            <person name="Martin F."/>
            <person name="Silar P."/>
            <person name="Natvig D."/>
            <person name="Lalanne C."/>
            <person name="Gautier V."/>
            <person name="Ament-velasquez S.L."/>
            <person name="Kruys A."/>
            <person name="Hutchinson M.I."/>
            <person name="Powell A.J."/>
            <person name="Barry K."/>
            <person name="Miller A.N."/>
            <person name="Grigoriev I.V."/>
            <person name="Debuchy R."/>
            <person name="Gladieux P."/>
            <person name="Thoren M.H."/>
            <person name="Johannesson H."/>
        </authorList>
    </citation>
    <scope>NUCLEOTIDE SEQUENCE</scope>
    <source>
        <strain evidence="2">SMH3187-1</strain>
    </source>
</reference>
<gene>
    <name evidence="2" type="ORF">B0T18DRAFT_116483</name>
</gene>
<name>A0AA40F263_9PEZI</name>
<dbReference type="AlphaFoldDB" id="A0AA40F263"/>
<comment type="caution">
    <text evidence="2">The sequence shown here is derived from an EMBL/GenBank/DDBJ whole genome shotgun (WGS) entry which is preliminary data.</text>
</comment>
<evidence type="ECO:0000313" key="2">
    <source>
        <dbReference type="EMBL" id="KAK0749840.1"/>
    </source>
</evidence>
<evidence type="ECO:0000313" key="3">
    <source>
        <dbReference type="Proteomes" id="UP001172155"/>
    </source>
</evidence>
<dbReference type="EMBL" id="JAUKUD010000003">
    <property type="protein sequence ID" value="KAK0749840.1"/>
    <property type="molecule type" value="Genomic_DNA"/>
</dbReference>
<protein>
    <submittedName>
        <fullName evidence="2">Uncharacterized protein</fullName>
    </submittedName>
</protein>
<evidence type="ECO:0000256" key="1">
    <source>
        <dbReference type="SAM" id="MobiDB-lite"/>
    </source>
</evidence>
<organism evidence="2 3">
    <name type="scientific">Schizothecium vesticola</name>
    <dbReference type="NCBI Taxonomy" id="314040"/>
    <lineage>
        <taxon>Eukaryota</taxon>
        <taxon>Fungi</taxon>
        <taxon>Dikarya</taxon>
        <taxon>Ascomycota</taxon>
        <taxon>Pezizomycotina</taxon>
        <taxon>Sordariomycetes</taxon>
        <taxon>Sordariomycetidae</taxon>
        <taxon>Sordariales</taxon>
        <taxon>Schizotheciaceae</taxon>
        <taxon>Schizothecium</taxon>
    </lineage>
</organism>
<feature type="region of interest" description="Disordered" evidence="1">
    <location>
        <begin position="67"/>
        <end position="87"/>
    </location>
</feature>
<proteinExistence type="predicted"/>
<accession>A0AA40F263</accession>
<sequence>MKRARTTPIFRFRDCLSLCSLVSTRRVAALVGLFGFSRLFSLLLQRNLSNRLRGCLQDRSGDRRFRRTKVENHATANNRPPGVDGEDRTCPWEACRPREDRNSGCCCLSKALPARLQFPSSIS</sequence>
<keyword evidence="3" id="KW-1185">Reference proteome</keyword>